<keyword evidence="4" id="KW-1185">Reference proteome</keyword>
<dbReference type="PROSITE" id="PS51318">
    <property type="entry name" value="TAT"/>
    <property type="match status" value="1"/>
</dbReference>
<evidence type="ECO:0000313" key="3">
    <source>
        <dbReference type="EMBL" id="PQA55572.1"/>
    </source>
</evidence>
<dbReference type="InterPro" id="IPR050463">
    <property type="entry name" value="Gfo/Idh/MocA_oxidrdct_glycsds"/>
</dbReference>
<accession>A0A2S7IHY9</accession>
<evidence type="ECO:0000259" key="1">
    <source>
        <dbReference type="Pfam" id="PF01408"/>
    </source>
</evidence>
<dbReference type="AlphaFoldDB" id="A0A2S7IHY9"/>
<dbReference type="InterPro" id="IPR043906">
    <property type="entry name" value="Gfo/Idh/MocA_OxRdtase_bact_C"/>
</dbReference>
<feature type="domain" description="Gfo/Idh/MocA-like oxidoreductase bacterial type C-terminal" evidence="2">
    <location>
        <begin position="220"/>
        <end position="344"/>
    </location>
</feature>
<dbReference type="GO" id="GO:0000166">
    <property type="term" value="F:nucleotide binding"/>
    <property type="evidence" value="ECO:0007669"/>
    <property type="project" value="InterPro"/>
</dbReference>
<dbReference type="Pfam" id="PF01408">
    <property type="entry name" value="GFO_IDH_MocA"/>
    <property type="match status" value="1"/>
</dbReference>
<dbReference type="Pfam" id="PF19051">
    <property type="entry name" value="GFO_IDH_MocA_C2"/>
    <property type="match status" value="2"/>
</dbReference>
<dbReference type="Gene3D" id="3.30.360.10">
    <property type="entry name" value="Dihydrodipicolinate Reductase, domain 2"/>
    <property type="match status" value="1"/>
</dbReference>
<dbReference type="RefSeq" id="WP_104715036.1">
    <property type="nucleotide sequence ID" value="NZ_PTRA01000004.1"/>
</dbReference>
<proteinExistence type="predicted"/>
<comment type="caution">
    <text evidence="3">The sequence shown here is derived from an EMBL/GenBank/DDBJ whole genome shotgun (WGS) entry which is preliminary data.</text>
</comment>
<evidence type="ECO:0000259" key="2">
    <source>
        <dbReference type="Pfam" id="PF19051"/>
    </source>
</evidence>
<dbReference type="EMBL" id="PTRA01000004">
    <property type="protein sequence ID" value="PQA55572.1"/>
    <property type="molecule type" value="Genomic_DNA"/>
</dbReference>
<dbReference type="Proteomes" id="UP000239590">
    <property type="component" value="Unassembled WGS sequence"/>
</dbReference>
<name>A0A2S7IHY9_9BACT</name>
<feature type="domain" description="Gfo/Idh/MocA-like oxidoreductase bacterial type C-terminal" evidence="2">
    <location>
        <begin position="385"/>
        <end position="461"/>
    </location>
</feature>
<dbReference type="SUPFAM" id="SSF55347">
    <property type="entry name" value="Glyceraldehyde-3-phosphate dehydrogenase-like, C-terminal domain"/>
    <property type="match status" value="1"/>
</dbReference>
<protein>
    <submittedName>
        <fullName evidence="3">Oxidoreductase</fullName>
    </submittedName>
</protein>
<gene>
    <name evidence="3" type="ORF">C5O19_19330</name>
</gene>
<dbReference type="InterPro" id="IPR000683">
    <property type="entry name" value="Gfo/Idh/MocA-like_OxRdtase_N"/>
</dbReference>
<dbReference type="Gene3D" id="3.40.50.720">
    <property type="entry name" value="NAD(P)-binding Rossmann-like Domain"/>
    <property type="match status" value="1"/>
</dbReference>
<dbReference type="SUPFAM" id="SSF51735">
    <property type="entry name" value="NAD(P)-binding Rossmann-fold domains"/>
    <property type="match status" value="1"/>
</dbReference>
<evidence type="ECO:0000313" key="4">
    <source>
        <dbReference type="Proteomes" id="UP000239590"/>
    </source>
</evidence>
<reference evidence="4" key="1">
    <citation type="submission" date="2018-02" db="EMBL/GenBank/DDBJ databases">
        <title>Genome sequencing of Solimonas sp. HR-BB.</title>
        <authorList>
            <person name="Lee Y."/>
            <person name="Jeon C.O."/>
        </authorList>
    </citation>
    <scope>NUCLEOTIDE SEQUENCE [LARGE SCALE GENOMIC DNA]</scope>
    <source>
        <strain evidence="4">HR-U</strain>
    </source>
</reference>
<sequence length="464" mass="51561">MKPKQAYSRRKFLELSGKTTLATAAVMGGFPSIVPASVFGKNAPSNRITIGAIGTGRISRGHDMPGVWQYDQALITAVCDLDRNRAEDAKTLVNQYYTKKTGKDYDGVRVYTDYRELLNNKDIDAVLVSTPDHWHAPIVIQAVQAGKDVYMQKPASLTIAEGRMMADAVKRSGRIVQVGSQQRSSRQFRYAAELVRNGRIGELKTVYVGLPGDPSGEEEPQMPIPKNLNYDMWLGTTPEVYYTEKRVHPLVGYDRPGWLRCEQFGAGMITGWGSHHIDCSHWAMNTELTGPVEIWGKADFPKSGLWDVHGIFRTEARYANGVHMIVSNELPNGIKFEGTEGWIFVSRGDASVTASDPIAKQQAAKALDASDPKLLTSEIGPNEIHLPVSKEHHGNWLESIVSKKDPIAPAEIGHRSCSACLLHHAAMKLNRKLYWDPEKEQFKNDAEANQLLSRPQRAPYAIKV</sequence>
<dbReference type="PANTHER" id="PTHR43818">
    <property type="entry name" value="BCDNA.GH03377"/>
    <property type="match status" value="1"/>
</dbReference>
<dbReference type="InterPro" id="IPR006311">
    <property type="entry name" value="TAT_signal"/>
</dbReference>
<dbReference type="OrthoDB" id="9763611at2"/>
<dbReference type="InterPro" id="IPR036291">
    <property type="entry name" value="NAD(P)-bd_dom_sf"/>
</dbReference>
<dbReference type="PANTHER" id="PTHR43818:SF5">
    <property type="entry name" value="OXIDOREDUCTASE FAMILY PROTEIN"/>
    <property type="match status" value="1"/>
</dbReference>
<organism evidence="3 4">
    <name type="scientific">Siphonobacter curvatus</name>
    <dbReference type="NCBI Taxonomy" id="2094562"/>
    <lineage>
        <taxon>Bacteria</taxon>
        <taxon>Pseudomonadati</taxon>
        <taxon>Bacteroidota</taxon>
        <taxon>Cytophagia</taxon>
        <taxon>Cytophagales</taxon>
        <taxon>Cytophagaceae</taxon>
        <taxon>Siphonobacter</taxon>
    </lineage>
</organism>
<feature type="domain" description="Gfo/Idh/MocA-like oxidoreductase N-terminal" evidence="1">
    <location>
        <begin position="49"/>
        <end position="179"/>
    </location>
</feature>